<keyword evidence="1" id="KW-0472">Membrane</keyword>
<accession>A0A074LYX3</accession>
<keyword evidence="3" id="KW-1185">Reference proteome</keyword>
<organism evidence="2 3">
    <name type="scientific">Tumebacillus flagellatus</name>
    <dbReference type="NCBI Taxonomy" id="1157490"/>
    <lineage>
        <taxon>Bacteria</taxon>
        <taxon>Bacillati</taxon>
        <taxon>Bacillota</taxon>
        <taxon>Bacilli</taxon>
        <taxon>Bacillales</taxon>
        <taxon>Alicyclobacillaceae</taxon>
        <taxon>Tumebacillus</taxon>
    </lineage>
</organism>
<name>A0A074LYX3_9BACL</name>
<evidence type="ECO:0000256" key="1">
    <source>
        <dbReference type="SAM" id="Phobius"/>
    </source>
</evidence>
<dbReference type="Proteomes" id="UP000027931">
    <property type="component" value="Unassembled WGS sequence"/>
</dbReference>
<gene>
    <name evidence="2" type="ORF">EL26_01435</name>
</gene>
<evidence type="ECO:0000313" key="2">
    <source>
        <dbReference type="EMBL" id="KEO85248.1"/>
    </source>
</evidence>
<dbReference type="EMBL" id="JMIR01000001">
    <property type="protein sequence ID" value="KEO85248.1"/>
    <property type="molecule type" value="Genomic_DNA"/>
</dbReference>
<keyword evidence="1" id="KW-0812">Transmembrane</keyword>
<protein>
    <submittedName>
        <fullName evidence="2">Uncharacterized protein</fullName>
    </submittedName>
</protein>
<evidence type="ECO:0000313" key="3">
    <source>
        <dbReference type="Proteomes" id="UP000027931"/>
    </source>
</evidence>
<proteinExistence type="predicted"/>
<keyword evidence="1" id="KW-1133">Transmembrane helix</keyword>
<reference evidence="2 3" key="1">
    <citation type="journal article" date="2013" name="Int. J. Syst. Evol. Microbiol.">
        <title>Tumebacillus flagellatus sp. nov., an alpha-amylase/pullulanase-producing bacterium isolated from cassava wastewater.</title>
        <authorList>
            <person name="Wang Q."/>
            <person name="Xie N."/>
            <person name="Qin Y."/>
            <person name="Shen N."/>
            <person name="Zhu J."/>
            <person name="Mi H."/>
            <person name="Huang R."/>
        </authorList>
    </citation>
    <scope>NUCLEOTIDE SEQUENCE [LARGE SCALE GENOMIC DNA]</scope>
    <source>
        <strain evidence="2 3">GST4</strain>
    </source>
</reference>
<dbReference type="RefSeq" id="WP_038083559.1">
    <property type="nucleotide sequence ID" value="NZ_JMIR01000001.1"/>
</dbReference>
<dbReference type="AlphaFoldDB" id="A0A074LYX3"/>
<sequence>MEWESDLKDVEAQVRALPTAALSKEKHQEIYQNLQAAAMTLPRQKRRSRLLKIGLSTASVAAVAVLAVGLYANAHPSSAVASLVQGAGLGPAAPKAAIYTVPAVGSSAHWDVELQASQESDPKSEPNRPRYDVILVYKGQGSKAQNVTVEEEGIGMWRKDGTVIARDTMKVGNLFQDRWPIYQNFTILDQAPYLSFIISWSADGESTQTETVIIPRK</sequence>
<dbReference type="STRING" id="1157490.EL26_01435"/>
<feature type="transmembrane region" description="Helical" evidence="1">
    <location>
        <begin position="50"/>
        <end position="72"/>
    </location>
</feature>
<comment type="caution">
    <text evidence="2">The sequence shown here is derived from an EMBL/GenBank/DDBJ whole genome shotgun (WGS) entry which is preliminary data.</text>
</comment>